<dbReference type="Gene3D" id="3.40.50.300">
    <property type="entry name" value="P-loop containing nucleotide triphosphate hydrolases"/>
    <property type="match status" value="1"/>
</dbReference>
<dbReference type="InterPro" id="IPR027417">
    <property type="entry name" value="P-loop_NTPase"/>
</dbReference>
<proteinExistence type="predicted"/>
<protein>
    <recommendedName>
        <fullName evidence="3">HPr kinase/phosphorylase</fullName>
    </recommendedName>
</protein>
<accession>A0A6I6MJR9</accession>
<name>A0A6I6MJR9_9CAUL</name>
<sequence length="377" mass="40400">MDQSDLPLSWRFTRSPRLRAVPVGSSTALFCERTQALFELNSTARLIWDELAAGFDLKSAVQRLEGIGASRRDAEAIVTPLLDQWLRLGHLVPQEIMAEYSDSCPTSIALRIGPLAAELCFVGDADLQSAEAAFGHFAHDNATPHERIGIVGRKGTDYLFVGDAPVGMAPRTQTIPRLKALLTEAYCASVHGGFLAHAALVSLKGKRVLLSGAPGAGKTTLTLALAASGFAYGGDDIVQIEADGTASGISFAAAAKSDAWRLLGNYVTGLEDLPIYERNDGKRTRYVVPVDLDNEGPQPIDVVLLLHRTQGVDARLDRLTPLQALRVLLESGYSTRHSVSAQTIEGLATNLSNATCARFVYDGLADAVALIKKVVHE</sequence>
<organism evidence="1 2">
    <name type="scientific">Terricaulis silvestris</name>
    <dbReference type="NCBI Taxonomy" id="2686094"/>
    <lineage>
        <taxon>Bacteria</taxon>
        <taxon>Pseudomonadati</taxon>
        <taxon>Pseudomonadota</taxon>
        <taxon>Alphaproteobacteria</taxon>
        <taxon>Caulobacterales</taxon>
        <taxon>Caulobacteraceae</taxon>
        <taxon>Terricaulis</taxon>
    </lineage>
</organism>
<evidence type="ECO:0008006" key="3">
    <source>
        <dbReference type="Google" id="ProtNLM"/>
    </source>
</evidence>
<keyword evidence="2" id="KW-1185">Reference proteome</keyword>
<dbReference type="EMBL" id="CP047045">
    <property type="protein sequence ID" value="QGZ93408.1"/>
    <property type="molecule type" value="Genomic_DNA"/>
</dbReference>
<reference evidence="2" key="1">
    <citation type="submission" date="2019-12" db="EMBL/GenBank/DDBJ databases">
        <title>Complete genome of Terracaulis silvestris 0127_4.</title>
        <authorList>
            <person name="Vieira S."/>
            <person name="Riedel T."/>
            <person name="Sproer C."/>
            <person name="Pascual J."/>
            <person name="Boedeker C."/>
            <person name="Overmann J."/>
        </authorList>
    </citation>
    <scope>NUCLEOTIDE SEQUENCE [LARGE SCALE GENOMIC DNA]</scope>
    <source>
        <strain evidence="2">0127_4</strain>
    </source>
</reference>
<evidence type="ECO:0000313" key="2">
    <source>
        <dbReference type="Proteomes" id="UP000431269"/>
    </source>
</evidence>
<dbReference type="Proteomes" id="UP000431269">
    <property type="component" value="Chromosome"/>
</dbReference>
<dbReference type="KEGG" id="tsv:DSM104635_00218"/>
<gene>
    <name evidence="1" type="ORF">DSM104635_00218</name>
</gene>
<evidence type="ECO:0000313" key="1">
    <source>
        <dbReference type="EMBL" id="QGZ93408.1"/>
    </source>
</evidence>
<dbReference type="SUPFAM" id="SSF53795">
    <property type="entry name" value="PEP carboxykinase-like"/>
    <property type="match status" value="1"/>
</dbReference>
<dbReference type="AlphaFoldDB" id="A0A6I6MJR9"/>